<feature type="compositionally biased region" description="Gly residues" evidence="4">
    <location>
        <begin position="590"/>
        <end position="601"/>
    </location>
</feature>
<evidence type="ECO:0000313" key="6">
    <source>
        <dbReference type="EMBL" id="EPE02306.1"/>
    </source>
</evidence>
<feature type="compositionally biased region" description="Basic and acidic residues" evidence="4">
    <location>
        <begin position="370"/>
        <end position="438"/>
    </location>
</feature>
<feature type="compositionally biased region" description="Basic and acidic residues" evidence="4">
    <location>
        <begin position="547"/>
        <end position="564"/>
    </location>
</feature>
<comment type="subcellular location">
    <subcellularLocation>
        <location evidence="3">Nucleus</location>
    </subcellularLocation>
</comment>
<evidence type="ECO:0000256" key="3">
    <source>
        <dbReference type="RuleBase" id="RU367140"/>
    </source>
</evidence>
<keyword evidence="3" id="KW-0508">mRNA splicing</keyword>
<dbReference type="InterPro" id="IPR004015">
    <property type="entry name" value="SKI-int_prot_SKIP_SNW-dom"/>
</dbReference>
<evidence type="ECO:0000313" key="7">
    <source>
        <dbReference type="Proteomes" id="UP000016923"/>
    </source>
</evidence>
<dbReference type="InterPro" id="IPR017862">
    <property type="entry name" value="SKI-int_prot_SKIP"/>
</dbReference>
<dbReference type="GO" id="GO:0005681">
    <property type="term" value="C:spliceosomal complex"/>
    <property type="evidence" value="ECO:0007669"/>
    <property type="project" value="UniProtKB-UniRule"/>
</dbReference>
<dbReference type="OMA" id="YGQRRGW"/>
<reference evidence="6 7" key="1">
    <citation type="journal article" date="2013" name="BMC Genomics">
        <title>The genome and transcriptome of the pine saprophyte Ophiostoma piceae, and a comparison with the bark beetle-associated pine pathogen Grosmannia clavigera.</title>
        <authorList>
            <person name="Haridas S."/>
            <person name="Wang Y."/>
            <person name="Lim L."/>
            <person name="Massoumi Alamouti S."/>
            <person name="Jackman S."/>
            <person name="Docking R."/>
            <person name="Robertson G."/>
            <person name="Birol I."/>
            <person name="Bohlmann J."/>
            <person name="Breuil C."/>
        </authorList>
    </citation>
    <scope>NUCLEOTIDE SEQUENCE [LARGE SCALE GENOMIC DNA]</scope>
    <source>
        <strain evidence="6 7">UAMH 11346</strain>
    </source>
</reference>
<accession>S3BSE6</accession>
<keyword evidence="7" id="KW-1185">Reference proteome</keyword>
<feature type="compositionally biased region" description="Pro residues" evidence="4">
    <location>
        <begin position="243"/>
        <end position="254"/>
    </location>
</feature>
<feature type="region of interest" description="Disordered" evidence="4">
    <location>
        <begin position="1"/>
        <end position="35"/>
    </location>
</feature>
<organism evidence="6 7">
    <name type="scientific">Ophiostoma piceae (strain UAMH 11346)</name>
    <name type="common">Sap stain fungus</name>
    <dbReference type="NCBI Taxonomy" id="1262450"/>
    <lineage>
        <taxon>Eukaryota</taxon>
        <taxon>Fungi</taxon>
        <taxon>Dikarya</taxon>
        <taxon>Ascomycota</taxon>
        <taxon>Pezizomycotina</taxon>
        <taxon>Sordariomycetes</taxon>
        <taxon>Sordariomycetidae</taxon>
        <taxon>Ophiostomatales</taxon>
        <taxon>Ophiostomataceae</taxon>
        <taxon>Ophiostoma</taxon>
    </lineage>
</organism>
<proteinExistence type="inferred from homology"/>
<evidence type="ECO:0000256" key="1">
    <source>
        <dbReference type="ARBA" id="ARBA00010197"/>
    </source>
</evidence>
<dbReference type="HOGENOM" id="CLU_006601_2_0_1"/>
<feature type="region of interest" description="Disordered" evidence="4">
    <location>
        <begin position="225"/>
        <end position="261"/>
    </location>
</feature>
<feature type="compositionally biased region" description="Basic and acidic residues" evidence="4">
    <location>
        <begin position="225"/>
        <end position="235"/>
    </location>
</feature>
<comment type="subunit">
    <text evidence="3">Associated with the spliceosome.</text>
</comment>
<dbReference type="VEuPathDB" id="FungiDB:F503_08618"/>
<dbReference type="STRING" id="1262450.S3BSE6"/>
<evidence type="ECO:0000259" key="5">
    <source>
        <dbReference type="Pfam" id="PF02731"/>
    </source>
</evidence>
<dbReference type="GO" id="GO:0000398">
    <property type="term" value="P:mRNA splicing, via spliceosome"/>
    <property type="evidence" value="ECO:0007669"/>
    <property type="project" value="InterPro"/>
</dbReference>
<dbReference type="eggNOG" id="KOG2441">
    <property type="taxonomic scope" value="Eukaryota"/>
</dbReference>
<comment type="function">
    <text evidence="3">Involved in pre-mRNA splicing.</text>
</comment>
<dbReference type="AlphaFoldDB" id="S3BSE6"/>
<feature type="region of interest" description="Disordered" evidence="4">
    <location>
        <begin position="337"/>
        <end position="438"/>
    </location>
</feature>
<feature type="region of interest" description="Disordered" evidence="4">
    <location>
        <begin position="539"/>
        <end position="630"/>
    </location>
</feature>
<comment type="similarity">
    <text evidence="1 3">Belongs to the SNW family.</text>
</comment>
<keyword evidence="3" id="KW-0507">mRNA processing</keyword>
<feature type="domain" description="SKI-interacting protein SKIP SNW" evidence="5">
    <location>
        <begin position="199"/>
        <end position="358"/>
    </location>
</feature>
<feature type="compositionally biased region" description="Basic and acidic residues" evidence="4">
    <location>
        <begin position="337"/>
        <end position="348"/>
    </location>
</feature>
<gene>
    <name evidence="6" type="ORF">F503_08618</name>
</gene>
<name>S3BSE6_OPHP1</name>
<protein>
    <recommendedName>
        <fullName evidence="2 3">Pre-mRNA-processing protein 45</fullName>
    </recommendedName>
</protein>
<dbReference type="EMBL" id="KE148182">
    <property type="protein sequence ID" value="EPE02306.1"/>
    <property type="molecule type" value="Genomic_DNA"/>
</dbReference>
<dbReference type="Pfam" id="PF02731">
    <property type="entry name" value="SKIP_SNW"/>
    <property type="match status" value="1"/>
</dbReference>
<keyword evidence="3" id="KW-0747">Spliceosome</keyword>
<keyword evidence="3" id="KW-0539">Nucleus</keyword>
<evidence type="ECO:0000256" key="4">
    <source>
        <dbReference type="SAM" id="MobiDB-lite"/>
    </source>
</evidence>
<sequence>MASIASSLARALPKPKYTGEDEEARSTTAQRGPRVVTRAELAAATGDTQVVLKRAGPPPYGKRQGWRPRSAEDFGDGGAFPEIPFAQYPLDMGRSGSGSTKSNALAIQVDGEGKVKYDAIARQGHSEGRVIHTSFKDLIPLRQRAEAGTLNLDRPDVETVAETTERTKNALALLVSGAVAASKPKTLAHMAGNQNREATYVRYTPASNQMGDSSKRQDRVMKIVERQRDPLEPPKFKHKKIPRGPPSPPPPVMHSPPRKLTAADQEAWKIPPPISNWKNPKGYTVPLDKRLAAAGKGLEDVSINDKFAQFSEALFMADRHAREDVRKRAQMQQLLAEKEKEKKEDHLRQLAQQARAERAEASSSRRRARSRSDSRSRSRSRSDSRSSRSDSRSHSRSRSYDSRDSEDEAVREREEARRERRREEERKMRQSRMGGERRMQVLAREQNRDISERVALGLAKPTASTEGMYDSRLFNQTSGFDSGYNEDNIYDKPMFAAQDAITSIYRARGGNGADDDDFDEAAGDAEMAKIQKSSRFGEALGRGTFKGARDAEAREGPVQFEKESAGLSVGGGAPEADPFNVDQFLSEVGQGSGGGGSGEASGGSSSKRGYGLQEGGSSRQSKRARVEEDD</sequence>
<feature type="region of interest" description="Disordered" evidence="4">
    <location>
        <begin position="47"/>
        <end position="78"/>
    </location>
</feature>
<dbReference type="PANTHER" id="PTHR12096">
    <property type="entry name" value="NUCLEAR PROTEIN SKIP-RELATED"/>
    <property type="match status" value="1"/>
</dbReference>
<dbReference type="Proteomes" id="UP000016923">
    <property type="component" value="Unassembled WGS sequence"/>
</dbReference>
<evidence type="ECO:0000256" key="2">
    <source>
        <dbReference type="ARBA" id="ARBA00022160"/>
    </source>
</evidence>
<dbReference type="OrthoDB" id="666364at2759"/>